<keyword evidence="2 4" id="KW-0808">Transferase</keyword>
<dbReference type="InterPro" id="IPR028098">
    <property type="entry name" value="Glyco_trans_4-like_N"/>
</dbReference>
<evidence type="ECO:0000256" key="2">
    <source>
        <dbReference type="ARBA" id="ARBA00022679"/>
    </source>
</evidence>
<accession>A0A2T0YIJ5</accession>
<evidence type="ECO:0000259" key="3">
    <source>
        <dbReference type="Pfam" id="PF13439"/>
    </source>
</evidence>
<protein>
    <submittedName>
        <fullName evidence="4">Glycosyltransferase involved in cell wall biosynthesis</fullName>
    </submittedName>
</protein>
<dbReference type="RefSeq" id="WP_258174936.1">
    <property type="nucleotide sequence ID" value="NZ_PVTY01000010.1"/>
</dbReference>
<dbReference type="GO" id="GO:0016757">
    <property type="term" value="F:glycosyltransferase activity"/>
    <property type="evidence" value="ECO:0007669"/>
    <property type="project" value="UniProtKB-KW"/>
</dbReference>
<gene>
    <name evidence="4" type="ORF">BCL67_11058</name>
</gene>
<dbReference type="EMBL" id="PVTY01000010">
    <property type="protein sequence ID" value="PRZ14959.1"/>
    <property type="molecule type" value="Genomic_DNA"/>
</dbReference>
<comment type="caution">
    <text evidence="4">The sequence shown here is derived from an EMBL/GenBank/DDBJ whole genome shotgun (WGS) entry which is preliminary data.</text>
</comment>
<dbReference type="Pfam" id="PF13439">
    <property type="entry name" value="Glyco_transf_4"/>
    <property type="match status" value="1"/>
</dbReference>
<evidence type="ECO:0000313" key="4">
    <source>
        <dbReference type="EMBL" id="PRZ14959.1"/>
    </source>
</evidence>
<name>A0A2T0YIJ5_9MICC</name>
<reference evidence="4 5" key="1">
    <citation type="submission" date="2018-03" db="EMBL/GenBank/DDBJ databases">
        <title>Comparative analysis of microorganisms from saline springs in Andes Mountain Range, Colombia.</title>
        <authorList>
            <person name="Rubin E."/>
        </authorList>
    </citation>
    <scope>NUCLEOTIDE SEQUENCE [LARGE SCALE GENOMIC DNA]</scope>
    <source>
        <strain evidence="4 5">CG 35</strain>
    </source>
</reference>
<feature type="domain" description="Glycosyltransferase subfamily 4-like N-terminal" evidence="3">
    <location>
        <begin position="34"/>
        <end position="163"/>
    </location>
</feature>
<sequence length="391" mass="43577">MSITVASVPASHVYIRHLGHPRHEHPSVEDVQRERRPEAAVLRLPDPPAARSDTPTGAPWWPPAMLDPAWIAAHEFDLMHIHFGFDAQTPTQLHEVFDALDARGRPLIYTAHDLWNPHHEDPTLHDSQLEVLFSRARAVITLSEQAAAEIRERWGVEAHVIPHPHVVDLDLISDYAETPRRRAEEFRLGIHLKSLRANMVGVEVLQAALAALREIPGSVLQVDLHRDVFEAAGLRHDAELVRWLQDQDPDLVDLRVHDFYTDAELFDYLSGLHTSLLPYRFGTHSGWMEAAHDLGTTVIAPDVGCYRSQGADFLYRWQDSGLDAASLRRAVHAAAAQAGSQQAGSAVPAVTSVEKPWLTPTAAARVGWRREQRERIAAAHAEVYARALSGS</sequence>
<evidence type="ECO:0000313" key="5">
    <source>
        <dbReference type="Proteomes" id="UP000238217"/>
    </source>
</evidence>
<dbReference type="AlphaFoldDB" id="A0A2T0YIJ5"/>
<keyword evidence="5" id="KW-1185">Reference proteome</keyword>
<organism evidence="4 5">
    <name type="scientific">Nesterenkonia sandarakina</name>
    <dbReference type="NCBI Taxonomy" id="272918"/>
    <lineage>
        <taxon>Bacteria</taxon>
        <taxon>Bacillati</taxon>
        <taxon>Actinomycetota</taxon>
        <taxon>Actinomycetes</taxon>
        <taxon>Micrococcales</taxon>
        <taxon>Micrococcaceae</taxon>
        <taxon>Nesterenkonia</taxon>
    </lineage>
</organism>
<dbReference type="Gene3D" id="3.40.50.2000">
    <property type="entry name" value="Glycogen Phosphorylase B"/>
    <property type="match status" value="1"/>
</dbReference>
<evidence type="ECO:0000256" key="1">
    <source>
        <dbReference type="ARBA" id="ARBA00022676"/>
    </source>
</evidence>
<dbReference type="SUPFAM" id="SSF53756">
    <property type="entry name" value="UDP-Glycosyltransferase/glycogen phosphorylase"/>
    <property type="match status" value="1"/>
</dbReference>
<dbReference type="Proteomes" id="UP000238217">
    <property type="component" value="Unassembled WGS sequence"/>
</dbReference>
<keyword evidence="1" id="KW-0328">Glycosyltransferase</keyword>
<proteinExistence type="predicted"/>